<evidence type="ECO:0000313" key="7">
    <source>
        <dbReference type="EMBL" id="MBB5834100.1"/>
    </source>
</evidence>
<dbReference type="SUPFAM" id="SSF48230">
    <property type="entry name" value="Chondroitin AC/alginate lyase"/>
    <property type="match status" value="1"/>
</dbReference>
<feature type="domain" description="Heparin-sulfate lyase N-terminal" evidence="6">
    <location>
        <begin position="136"/>
        <end position="315"/>
    </location>
</feature>
<dbReference type="PANTHER" id="PTHR39210:SF1">
    <property type="entry name" value="HEPARIN-SULFATE LYASE"/>
    <property type="match status" value="1"/>
</dbReference>
<evidence type="ECO:0000256" key="1">
    <source>
        <dbReference type="ARBA" id="ARBA00004418"/>
    </source>
</evidence>
<dbReference type="Pfam" id="PF16889">
    <property type="entry name" value="Hepar_II_III_N"/>
    <property type="match status" value="1"/>
</dbReference>
<comment type="caution">
    <text evidence="7">The sequence shown here is derived from an EMBL/GenBank/DDBJ whole genome shotgun (WGS) entry which is preliminary data.</text>
</comment>
<name>A0A7W9J2U3_9ACTN</name>
<sequence length="656" mass="72279">MSRQPLGWYVRRLRRMSPTELAWRTRDHVRRTTWASQQVRPGEEPPKALPGGSVRAFTATLPSGTAAAVPEEARKAVISTADAILAGELEVLGIARTDLRSPDWFRDPATGRRSDPAQYAFRLNHRSEELVGNVKQVWELSRHHHLTQLAAAWYLTHDDSYAERVADHLNDWWRQNPFLSGVHWTSGIEIGTRLISWTWIRRLLADWPGVTDLFEHNELAVRQLHWHQRYLAAFRSRGSSANNHVIAEAAGQLVAACAFPWFAESAKWRRDAGALLERELAANTFPSGVNRELATDYHRFVAELGLYAAVEADAAGHPLAAPTWSLLTRMADVAAAIVDETVRPPRQGDDDEGQVLVLDPPELTNWSAFLSLGSALVGRASWWPETPATAAGVLAGSLVGRPVQPDRPATRPEQFADAGIAILRSRDPGPEIWCRGDAGPHGFLSIAAHAHCDALAIEVRVGGTDILADPGTYSYHGEPAWRNYFGSTIGHNTVEIGGAEQSVRGGPFLWLCGATGRVRRFSSGADVSVWSAEHDGYQASDPPVTHRRTVELDHRSGVLRVEDSLDAAAAVRMAWHLGPSVEVELDGPMARLRWPTGQATVELAPELTWTVHRGETDPILGWYSPRFGHKTASTTLLGTGRLGADSDVTNRFLFRH</sequence>
<keyword evidence="8" id="KW-1185">Reference proteome</keyword>
<dbReference type="Gene3D" id="2.70.98.70">
    <property type="match status" value="1"/>
</dbReference>
<evidence type="ECO:0008006" key="9">
    <source>
        <dbReference type="Google" id="ProtNLM"/>
    </source>
</evidence>
<evidence type="ECO:0000256" key="3">
    <source>
        <dbReference type="ARBA" id="ARBA00022764"/>
    </source>
</evidence>
<evidence type="ECO:0000259" key="5">
    <source>
        <dbReference type="Pfam" id="PF07940"/>
    </source>
</evidence>
<evidence type="ECO:0000256" key="4">
    <source>
        <dbReference type="ARBA" id="ARBA00023239"/>
    </source>
</evidence>
<organism evidence="7 8">
    <name type="scientific">Kribbella italica</name>
    <dbReference type="NCBI Taxonomy" id="1540520"/>
    <lineage>
        <taxon>Bacteria</taxon>
        <taxon>Bacillati</taxon>
        <taxon>Actinomycetota</taxon>
        <taxon>Actinomycetes</taxon>
        <taxon>Propionibacteriales</taxon>
        <taxon>Kribbellaceae</taxon>
        <taxon>Kribbella</taxon>
    </lineage>
</organism>
<dbReference type="AlphaFoldDB" id="A0A7W9J2U3"/>
<keyword evidence="2" id="KW-0732">Signal</keyword>
<keyword evidence="4" id="KW-0456">Lyase</keyword>
<accession>A0A7W9J2U3</accession>
<gene>
    <name evidence="7" type="ORF">HDA39_000834</name>
</gene>
<dbReference type="GO" id="GO:0042597">
    <property type="term" value="C:periplasmic space"/>
    <property type="evidence" value="ECO:0007669"/>
    <property type="project" value="UniProtKB-SubCell"/>
</dbReference>
<dbReference type="RefSeq" id="WP_202892860.1">
    <property type="nucleotide sequence ID" value="NZ_JACHMY010000001.1"/>
</dbReference>
<dbReference type="PANTHER" id="PTHR39210">
    <property type="entry name" value="HEPARIN-SULFATE LYASE"/>
    <property type="match status" value="1"/>
</dbReference>
<evidence type="ECO:0000259" key="6">
    <source>
        <dbReference type="Pfam" id="PF16889"/>
    </source>
</evidence>
<dbReference type="GO" id="GO:0016829">
    <property type="term" value="F:lyase activity"/>
    <property type="evidence" value="ECO:0007669"/>
    <property type="project" value="UniProtKB-KW"/>
</dbReference>
<protein>
    <recommendedName>
        <fullName evidence="9">Heparinase</fullName>
    </recommendedName>
</protein>
<dbReference type="Proteomes" id="UP000549971">
    <property type="component" value="Unassembled WGS sequence"/>
</dbReference>
<dbReference type="Pfam" id="PF07940">
    <property type="entry name" value="Hepar_II_III_C"/>
    <property type="match status" value="1"/>
</dbReference>
<dbReference type="InterPro" id="IPR031680">
    <property type="entry name" value="Hepar_II_III_N"/>
</dbReference>
<proteinExistence type="predicted"/>
<dbReference type="Gene3D" id="1.50.10.100">
    <property type="entry name" value="Chondroitin AC/alginate lyase"/>
    <property type="match status" value="1"/>
</dbReference>
<evidence type="ECO:0000256" key="2">
    <source>
        <dbReference type="ARBA" id="ARBA00022729"/>
    </source>
</evidence>
<dbReference type="InterPro" id="IPR008929">
    <property type="entry name" value="Chondroitin_lyas"/>
</dbReference>
<comment type="subcellular location">
    <subcellularLocation>
        <location evidence="1">Periplasm</location>
    </subcellularLocation>
</comment>
<dbReference type="InterPro" id="IPR012480">
    <property type="entry name" value="Hepar_II_III_C"/>
</dbReference>
<feature type="domain" description="Heparinase II/III-like C-terminal" evidence="5">
    <location>
        <begin position="409"/>
        <end position="642"/>
    </location>
</feature>
<reference evidence="7 8" key="1">
    <citation type="submission" date="2020-08" db="EMBL/GenBank/DDBJ databases">
        <title>Sequencing the genomes of 1000 actinobacteria strains.</title>
        <authorList>
            <person name="Klenk H.-P."/>
        </authorList>
    </citation>
    <scope>NUCLEOTIDE SEQUENCE [LARGE SCALE GENOMIC DNA]</scope>
    <source>
        <strain evidence="7 8">DSM 28967</strain>
    </source>
</reference>
<dbReference type="EMBL" id="JACHMY010000001">
    <property type="protein sequence ID" value="MBB5834100.1"/>
    <property type="molecule type" value="Genomic_DNA"/>
</dbReference>
<keyword evidence="3" id="KW-0574">Periplasm</keyword>
<evidence type="ECO:0000313" key="8">
    <source>
        <dbReference type="Proteomes" id="UP000549971"/>
    </source>
</evidence>